<proteinExistence type="predicted"/>
<evidence type="ECO:0000313" key="3">
    <source>
        <dbReference type="Proteomes" id="UP000184267"/>
    </source>
</evidence>
<accession>A0A1M2VN31</accession>
<dbReference type="OrthoDB" id="2750926at2759"/>
<organism evidence="2 3">
    <name type="scientific">Trametes pubescens</name>
    <name type="common">White-rot fungus</name>
    <dbReference type="NCBI Taxonomy" id="154538"/>
    <lineage>
        <taxon>Eukaryota</taxon>
        <taxon>Fungi</taxon>
        <taxon>Dikarya</taxon>
        <taxon>Basidiomycota</taxon>
        <taxon>Agaricomycotina</taxon>
        <taxon>Agaricomycetes</taxon>
        <taxon>Polyporales</taxon>
        <taxon>Polyporaceae</taxon>
        <taxon>Trametes</taxon>
    </lineage>
</organism>
<name>A0A1M2VN31_TRAPU</name>
<dbReference type="AlphaFoldDB" id="A0A1M2VN31"/>
<keyword evidence="3" id="KW-1185">Reference proteome</keyword>
<dbReference type="InterPro" id="IPR045340">
    <property type="entry name" value="DUF6533"/>
</dbReference>
<dbReference type="OMA" id="FTENCLG"/>
<gene>
    <name evidence="2" type="ORF">TRAPUB_117</name>
</gene>
<reference evidence="2 3" key="1">
    <citation type="submission" date="2016-10" db="EMBL/GenBank/DDBJ databases">
        <title>Genome sequence of the basidiomycete white-rot fungus Trametes pubescens.</title>
        <authorList>
            <person name="Makela M.R."/>
            <person name="Granchi Z."/>
            <person name="Peng M."/>
            <person name="De Vries R.P."/>
            <person name="Grigoriev I."/>
            <person name="Riley R."/>
            <person name="Hilden K."/>
        </authorList>
    </citation>
    <scope>NUCLEOTIDE SEQUENCE [LARGE SCALE GENOMIC DNA]</scope>
    <source>
        <strain evidence="2 3">FBCC735</strain>
    </source>
</reference>
<feature type="domain" description="DUF6533" evidence="1">
    <location>
        <begin position="7"/>
        <end position="47"/>
    </location>
</feature>
<dbReference type="EMBL" id="MNAD01000991">
    <property type="protein sequence ID" value="OJT08983.1"/>
    <property type="molecule type" value="Genomic_DNA"/>
</dbReference>
<dbReference type="Pfam" id="PF20151">
    <property type="entry name" value="DUF6533"/>
    <property type="match status" value="1"/>
</dbReference>
<evidence type="ECO:0000259" key="1">
    <source>
        <dbReference type="Pfam" id="PF20151"/>
    </source>
</evidence>
<evidence type="ECO:0000313" key="2">
    <source>
        <dbReference type="EMBL" id="OJT08983.1"/>
    </source>
</evidence>
<sequence length="162" mass="17144">MSNPLGTTAIIAFEYILTLGQEIDYFWRGKFTGASVLFFLTRYLAVLVNVIETSGFANITPKGTQQFILGVYDPIVGCEGAATYSVEFAKQLTAVLIARFLLDLQATNRSALDACESSDDAEAGAGAGAGGGFPSPGSLVFERFVGSLASSVTQSRSYTEAQ</sequence>
<protein>
    <recommendedName>
        <fullName evidence="1">DUF6533 domain-containing protein</fullName>
    </recommendedName>
</protein>
<comment type="caution">
    <text evidence="2">The sequence shown here is derived from an EMBL/GenBank/DDBJ whole genome shotgun (WGS) entry which is preliminary data.</text>
</comment>
<dbReference type="Proteomes" id="UP000184267">
    <property type="component" value="Unassembled WGS sequence"/>
</dbReference>